<dbReference type="PANTHER" id="PTHR30055:SF237">
    <property type="entry name" value="TRANSCRIPTIONAL REPRESSOR MCE3R"/>
    <property type="match status" value="1"/>
</dbReference>
<accession>A0A1I2XKM3</accession>
<comment type="caution">
    <text evidence="2">Lacks conserved residue(s) required for the propagation of feature annotation.</text>
</comment>
<dbReference type="SUPFAM" id="SSF48498">
    <property type="entry name" value="Tetracyclin repressor-like, C-terminal domain"/>
    <property type="match status" value="1"/>
</dbReference>
<evidence type="ECO:0000313" key="5">
    <source>
        <dbReference type="Proteomes" id="UP000181942"/>
    </source>
</evidence>
<evidence type="ECO:0000256" key="2">
    <source>
        <dbReference type="PROSITE-ProRule" id="PRU00335"/>
    </source>
</evidence>
<dbReference type="Gene3D" id="1.10.357.10">
    <property type="entry name" value="Tetracycline Repressor, domain 2"/>
    <property type="match status" value="1"/>
</dbReference>
<dbReference type="SUPFAM" id="SSF46689">
    <property type="entry name" value="Homeodomain-like"/>
    <property type="match status" value="1"/>
</dbReference>
<dbReference type="InterPro" id="IPR036271">
    <property type="entry name" value="Tet_transcr_reg_TetR-rel_C_sf"/>
</dbReference>
<dbReference type="GO" id="GO:0000976">
    <property type="term" value="F:transcription cis-regulatory region binding"/>
    <property type="evidence" value="ECO:0007669"/>
    <property type="project" value="TreeGrafter"/>
</dbReference>
<dbReference type="PROSITE" id="PS50977">
    <property type="entry name" value="HTH_TETR_2"/>
    <property type="match status" value="1"/>
</dbReference>
<name>A0A1I2XKM3_9ACTN</name>
<dbReference type="InterPro" id="IPR050109">
    <property type="entry name" value="HTH-type_TetR-like_transc_reg"/>
</dbReference>
<dbReference type="Pfam" id="PF17932">
    <property type="entry name" value="TetR_C_24"/>
    <property type="match status" value="1"/>
</dbReference>
<dbReference type="Proteomes" id="UP000181942">
    <property type="component" value="Unassembled WGS sequence"/>
</dbReference>
<proteinExistence type="predicted"/>
<dbReference type="RefSeq" id="WP_075033686.1">
    <property type="nucleotide sequence ID" value="NZ_FONR01000047.1"/>
</dbReference>
<dbReference type="Pfam" id="PF00440">
    <property type="entry name" value="TetR_N"/>
    <property type="match status" value="1"/>
</dbReference>
<keyword evidence="1 2" id="KW-0238">DNA-binding</keyword>
<dbReference type="InterPro" id="IPR009057">
    <property type="entry name" value="Homeodomain-like_sf"/>
</dbReference>
<dbReference type="GO" id="GO:0003700">
    <property type="term" value="F:DNA-binding transcription factor activity"/>
    <property type="evidence" value="ECO:0007669"/>
    <property type="project" value="TreeGrafter"/>
</dbReference>
<evidence type="ECO:0000313" key="4">
    <source>
        <dbReference type="EMBL" id="SFH12641.1"/>
    </source>
</evidence>
<dbReference type="PANTHER" id="PTHR30055">
    <property type="entry name" value="HTH-TYPE TRANSCRIPTIONAL REGULATOR RUTR"/>
    <property type="match status" value="1"/>
</dbReference>
<dbReference type="EMBL" id="FONR01000047">
    <property type="protein sequence ID" value="SFH12641.1"/>
    <property type="molecule type" value="Genomic_DNA"/>
</dbReference>
<sequence length="227" mass="25216">MRDIAARAGVSVSDMYHYHASKQQMLVSILDHTMSDLLARARAARLKGRDPVARFSALVENAALFHTHRRELGFVGASEMRSLEPADRARIAEQRTTQQRLIDHEVKQAVRAGRFRSDHPHEAARVVVTMCTALPTWSRPGGPMALIGSPSSTSASLWTSWSRGRAPAAGLGDALERDVFAAPPLGSVWEGRPENMLCFTFRSTPPRSTISKHRPIAYLTRLIPWNR</sequence>
<dbReference type="AlphaFoldDB" id="A0A1I2XKM3"/>
<organism evidence="4 5">
    <name type="scientific">Streptomyces mirabilis</name>
    <dbReference type="NCBI Taxonomy" id="68239"/>
    <lineage>
        <taxon>Bacteria</taxon>
        <taxon>Bacillati</taxon>
        <taxon>Actinomycetota</taxon>
        <taxon>Actinomycetes</taxon>
        <taxon>Kitasatosporales</taxon>
        <taxon>Streptomycetaceae</taxon>
        <taxon>Streptomyces</taxon>
    </lineage>
</organism>
<evidence type="ECO:0000259" key="3">
    <source>
        <dbReference type="PROSITE" id="PS50977"/>
    </source>
</evidence>
<evidence type="ECO:0000256" key="1">
    <source>
        <dbReference type="ARBA" id="ARBA00023125"/>
    </source>
</evidence>
<protein>
    <submittedName>
        <fullName evidence="4">Transcriptional regulator, TetR family</fullName>
    </submittedName>
</protein>
<feature type="domain" description="HTH tetR-type" evidence="3">
    <location>
        <begin position="1"/>
        <end position="37"/>
    </location>
</feature>
<reference evidence="4 5" key="1">
    <citation type="submission" date="2016-10" db="EMBL/GenBank/DDBJ databases">
        <authorList>
            <person name="de Groot N.N."/>
        </authorList>
    </citation>
    <scope>NUCLEOTIDE SEQUENCE [LARGE SCALE GENOMIC DNA]</scope>
    <source>
        <strain evidence="4 5">OK461</strain>
    </source>
</reference>
<dbReference type="InterPro" id="IPR041490">
    <property type="entry name" value="KstR2_TetR_C"/>
</dbReference>
<dbReference type="InterPro" id="IPR001647">
    <property type="entry name" value="HTH_TetR"/>
</dbReference>
<gene>
    <name evidence="4" type="ORF">SAMN02787118_1475</name>
</gene>